<evidence type="ECO:0000313" key="3">
    <source>
        <dbReference type="Proteomes" id="UP000674318"/>
    </source>
</evidence>
<dbReference type="OrthoDB" id="244803at2759"/>
<dbReference type="RefSeq" id="XP_067755824.1">
    <property type="nucleotide sequence ID" value="XM_067899585.1"/>
</dbReference>
<evidence type="ECO:0000256" key="1">
    <source>
        <dbReference type="SAM" id="MobiDB-lite"/>
    </source>
</evidence>
<name>A0A836IBG6_9TRYP</name>
<sequence length="317" mass="34362">MHNVYSSKDHETSLPWGRGAVTSQAPVSMPTQQWRKPKDDAPEYDPQMWSNTDTSYISTLATHAMTYQHPSTSEQPGLRHRGTAAFLSSSWKTTPQDNCAPPHSRFHSVQHRGPTTCFGSLIRWLLPGLYARWQGNVSPADVRRLSTKELISLMQLALSAGEVDQSAMLARELSSRKLTLQMSSFPKESVPPAAEEMVRGVPNPLNLRTPPTFPPPYPLASAGGDFNGGSSDGLSTAYPSGARGPSPAAASWQHQQSAATFHSSRFENQPSLSSLNVSSFRASDLLRPSFEYASPAPSRSGAGVWQSSFYGPGSNGT</sequence>
<dbReference type="GeneID" id="94289662"/>
<feature type="compositionally biased region" description="Polar residues" evidence="1">
    <location>
        <begin position="21"/>
        <end position="34"/>
    </location>
</feature>
<proteinExistence type="predicted"/>
<feature type="region of interest" description="Disordered" evidence="1">
    <location>
        <begin position="206"/>
        <end position="266"/>
    </location>
</feature>
<protein>
    <submittedName>
        <fullName evidence="2">Uncharacterized protein</fullName>
    </submittedName>
</protein>
<feature type="region of interest" description="Disordered" evidence="1">
    <location>
        <begin position="291"/>
        <end position="317"/>
    </location>
</feature>
<evidence type="ECO:0000313" key="2">
    <source>
        <dbReference type="EMBL" id="KAG5500490.1"/>
    </source>
</evidence>
<dbReference type="Proteomes" id="UP000674318">
    <property type="component" value="Chromosome 28"/>
</dbReference>
<dbReference type="EMBL" id="JAFJZO010000028">
    <property type="protein sequence ID" value="KAG5500490.1"/>
    <property type="molecule type" value="Genomic_DNA"/>
</dbReference>
<gene>
    <name evidence="2" type="ORF">JKF63_03584</name>
</gene>
<dbReference type="AlphaFoldDB" id="A0A836IBG6"/>
<accession>A0A836IBG6</accession>
<feature type="compositionally biased region" description="Low complexity" evidence="1">
    <location>
        <begin position="237"/>
        <end position="259"/>
    </location>
</feature>
<comment type="caution">
    <text evidence="2">The sequence shown here is derived from an EMBL/GenBank/DDBJ whole genome shotgun (WGS) entry which is preliminary data.</text>
</comment>
<dbReference type="KEGG" id="phet:94289662"/>
<reference evidence="2 3" key="1">
    <citation type="submission" date="2021-02" db="EMBL/GenBank/DDBJ databases">
        <title>Porcisia hertigi Genome sequencing and assembly.</title>
        <authorList>
            <person name="Almutairi H."/>
            <person name="Gatherer D."/>
        </authorList>
    </citation>
    <scope>NUCLEOTIDE SEQUENCE [LARGE SCALE GENOMIC DNA]</scope>
    <source>
        <strain evidence="2 3">C119</strain>
    </source>
</reference>
<organism evidence="2 3">
    <name type="scientific">Porcisia hertigi</name>
    <dbReference type="NCBI Taxonomy" id="2761500"/>
    <lineage>
        <taxon>Eukaryota</taxon>
        <taxon>Discoba</taxon>
        <taxon>Euglenozoa</taxon>
        <taxon>Kinetoplastea</taxon>
        <taxon>Metakinetoplastina</taxon>
        <taxon>Trypanosomatida</taxon>
        <taxon>Trypanosomatidae</taxon>
        <taxon>Leishmaniinae</taxon>
        <taxon>Porcisia</taxon>
    </lineage>
</organism>
<feature type="region of interest" description="Disordered" evidence="1">
    <location>
        <begin position="1"/>
        <end position="47"/>
    </location>
</feature>
<keyword evidence="3" id="KW-1185">Reference proteome</keyword>